<accession>H8KSY0</accession>
<feature type="transmembrane region" description="Helical" evidence="1">
    <location>
        <begin position="12"/>
        <end position="27"/>
    </location>
</feature>
<dbReference type="Pfam" id="PF04977">
    <property type="entry name" value="DivIC"/>
    <property type="match status" value="1"/>
</dbReference>
<dbReference type="KEGG" id="scn:Solca_0296"/>
<keyword evidence="1" id="KW-0812">Transmembrane</keyword>
<dbReference type="Proteomes" id="UP000007590">
    <property type="component" value="Chromosome"/>
</dbReference>
<dbReference type="STRING" id="929556.Solca_0296"/>
<dbReference type="AlphaFoldDB" id="H8KSY0"/>
<name>H8KSY0_SOLCM</name>
<dbReference type="RefSeq" id="WP_014678668.1">
    <property type="nucleotide sequence ID" value="NC_017770.1"/>
</dbReference>
<dbReference type="eggNOG" id="COG2919">
    <property type="taxonomic scope" value="Bacteria"/>
</dbReference>
<organism evidence="2 3">
    <name type="scientific">Solitalea canadensis (strain ATCC 29591 / DSM 3403 / JCM 21819 / LMG 8368 / NBRC 15130 / NCIMB 12057 / USAM 9D)</name>
    <name type="common">Flexibacter canadensis</name>
    <dbReference type="NCBI Taxonomy" id="929556"/>
    <lineage>
        <taxon>Bacteria</taxon>
        <taxon>Pseudomonadati</taxon>
        <taxon>Bacteroidota</taxon>
        <taxon>Sphingobacteriia</taxon>
        <taxon>Sphingobacteriales</taxon>
        <taxon>Sphingobacteriaceae</taxon>
        <taxon>Solitalea</taxon>
    </lineage>
</organism>
<dbReference type="InterPro" id="IPR007060">
    <property type="entry name" value="FtsL/DivIC"/>
</dbReference>
<gene>
    <name evidence="2" type="ordered locus">Solca_0296</name>
</gene>
<evidence type="ECO:0000256" key="1">
    <source>
        <dbReference type="SAM" id="Phobius"/>
    </source>
</evidence>
<keyword evidence="1" id="KW-1133">Transmembrane helix</keyword>
<dbReference type="EMBL" id="CP003349">
    <property type="protein sequence ID" value="AFD05440.1"/>
    <property type="molecule type" value="Genomic_DNA"/>
</dbReference>
<protein>
    <submittedName>
        <fullName evidence="2">Septum formation initiator</fullName>
    </submittedName>
</protein>
<proteinExistence type="predicted"/>
<reference evidence="2" key="1">
    <citation type="submission" date="2012-02" db="EMBL/GenBank/DDBJ databases">
        <title>The complete genome of Solitalea canadensis DSM 3403.</title>
        <authorList>
            <consortium name="US DOE Joint Genome Institute (JGI-PGF)"/>
            <person name="Lucas S."/>
            <person name="Copeland A."/>
            <person name="Lapidus A."/>
            <person name="Glavina del Rio T."/>
            <person name="Dalin E."/>
            <person name="Tice H."/>
            <person name="Bruce D."/>
            <person name="Goodwin L."/>
            <person name="Pitluck S."/>
            <person name="Peters L."/>
            <person name="Ovchinnikova G."/>
            <person name="Lu M."/>
            <person name="Kyrpides N."/>
            <person name="Mavromatis K."/>
            <person name="Ivanova N."/>
            <person name="Brettin T."/>
            <person name="Detter J.C."/>
            <person name="Han C."/>
            <person name="Larimer F."/>
            <person name="Land M."/>
            <person name="Hauser L."/>
            <person name="Markowitz V."/>
            <person name="Cheng J.-F."/>
            <person name="Hugenholtz P."/>
            <person name="Woyke T."/>
            <person name="Wu D."/>
            <person name="Spring S."/>
            <person name="Schroeder M."/>
            <person name="Kopitz M."/>
            <person name="Brambilla E."/>
            <person name="Klenk H.-P."/>
            <person name="Eisen J.A."/>
        </authorList>
    </citation>
    <scope>NUCLEOTIDE SEQUENCE</scope>
    <source>
        <strain evidence="2">DSM 3403</strain>
    </source>
</reference>
<sequence>MIQKLVSIVKNKYYLTLVVFFVWMMFLDRNDFTSQYEYRQKLSQIHKDQQYYKEEIIKVKKDLKELSTDPEQLEKFAREKYLMKRDGEDIFVIVPEEEK</sequence>
<evidence type="ECO:0000313" key="3">
    <source>
        <dbReference type="Proteomes" id="UP000007590"/>
    </source>
</evidence>
<dbReference type="HOGENOM" id="CLU_148655_4_1_10"/>
<keyword evidence="1" id="KW-0472">Membrane</keyword>
<evidence type="ECO:0000313" key="2">
    <source>
        <dbReference type="EMBL" id="AFD05440.1"/>
    </source>
</evidence>
<keyword evidence="3" id="KW-1185">Reference proteome</keyword>